<keyword evidence="3 9" id="KW-1003">Cell membrane</keyword>
<dbReference type="GO" id="GO:0033281">
    <property type="term" value="C:TAT protein transport complex"/>
    <property type="evidence" value="ECO:0007669"/>
    <property type="project" value="UniProtKB-UniRule"/>
</dbReference>
<dbReference type="PANTHER" id="PTHR33162:SF1">
    <property type="entry name" value="SEC-INDEPENDENT PROTEIN TRANSLOCASE PROTEIN TATA, CHLOROPLASTIC"/>
    <property type="match status" value="1"/>
</dbReference>
<dbReference type="Proteomes" id="UP000443843">
    <property type="component" value="Unassembled WGS sequence"/>
</dbReference>
<evidence type="ECO:0000256" key="6">
    <source>
        <dbReference type="ARBA" id="ARBA00022989"/>
    </source>
</evidence>
<dbReference type="GO" id="GO:0008320">
    <property type="term" value="F:protein transmembrane transporter activity"/>
    <property type="evidence" value="ECO:0007669"/>
    <property type="project" value="UniProtKB-UniRule"/>
</dbReference>
<keyword evidence="6 9" id="KW-1133">Transmembrane helix</keyword>
<evidence type="ECO:0000256" key="9">
    <source>
        <dbReference type="HAMAP-Rule" id="MF_00237"/>
    </source>
</evidence>
<sequence length="159" mass="16883">MFDLGWTELLLIGIVALIVVGPKDLPVLFRNAGRFVGKARAMAREFSRAMEDAADESGVKDVSKSLRDIANPKKLGLDKLKEATDFKKWEPGSATAGLAEDRAEAAKKIHAATAERAAKRKAAEAEEAERVAREAAAPAETPAETPAEPQKAAAGDSTT</sequence>
<name>A0A844WBF8_9RHOB</name>
<evidence type="ECO:0000256" key="2">
    <source>
        <dbReference type="ARBA" id="ARBA00022448"/>
    </source>
</evidence>
<feature type="transmembrane region" description="Helical" evidence="11">
    <location>
        <begin position="6"/>
        <end position="25"/>
    </location>
</feature>
<protein>
    <recommendedName>
        <fullName evidence="9">Sec-independent protein translocase protein TatB</fullName>
    </recommendedName>
</protein>
<reference evidence="12 13" key="1">
    <citation type="submission" date="2019-11" db="EMBL/GenBank/DDBJ databases">
        <title>Pseudooceanicola pacifica sp. nov., isolated from deep-sea sediment of the Pacific Ocean.</title>
        <authorList>
            <person name="Lyu L."/>
        </authorList>
    </citation>
    <scope>NUCLEOTIDE SEQUENCE [LARGE SCALE GENOMIC DNA]</scope>
    <source>
        <strain evidence="12 13">216_PA32_1</strain>
    </source>
</reference>
<dbReference type="PRINTS" id="PR01506">
    <property type="entry name" value="TATBPROTEIN"/>
</dbReference>
<keyword evidence="13" id="KW-1185">Reference proteome</keyword>
<evidence type="ECO:0000256" key="4">
    <source>
        <dbReference type="ARBA" id="ARBA00022692"/>
    </source>
</evidence>
<gene>
    <name evidence="9 12" type="primary">tatB</name>
    <name evidence="12" type="ORF">GLS40_04475</name>
</gene>
<feature type="region of interest" description="Disordered" evidence="10">
    <location>
        <begin position="111"/>
        <end position="159"/>
    </location>
</feature>
<evidence type="ECO:0000256" key="7">
    <source>
        <dbReference type="ARBA" id="ARBA00023010"/>
    </source>
</evidence>
<dbReference type="PANTHER" id="PTHR33162">
    <property type="entry name" value="SEC-INDEPENDENT PROTEIN TRANSLOCASE PROTEIN TATA, CHLOROPLASTIC"/>
    <property type="match status" value="1"/>
</dbReference>
<keyword evidence="5 9" id="KW-0653">Protein transport</keyword>
<comment type="function">
    <text evidence="9">Part of the twin-arginine translocation (Tat) system that transports large folded proteins containing a characteristic twin-arginine motif in their signal peptide across membranes. Together with TatC, TatB is part of a receptor directly interacting with Tat signal peptides. TatB may form an oligomeric binding site that transiently accommodates folded Tat precursor proteins before their translocation.</text>
</comment>
<dbReference type="NCBIfam" id="TIGR01410">
    <property type="entry name" value="tatB"/>
    <property type="match status" value="1"/>
</dbReference>
<evidence type="ECO:0000256" key="5">
    <source>
        <dbReference type="ARBA" id="ARBA00022927"/>
    </source>
</evidence>
<dbReference type="InterPro" id="IPR003369">
    <property type="entry name" value="TatA/B/E"/>
</dbReference>
<evidence type="ECO:0000256" key="1">
    <source>
        <dbReference type="ARBA" id="ARBA00004167"/>
    </source>
</evidence>
<proteinExistence type="inferred from homology"/>
<accession>A0A844WBF8</accession>
<evidence type="ECO:0000256" key="8">
    <source>
        <dbReference type="ARBA" id="ARBA00023136"/>
    </source>
</evidence>
<dbReference type="HAMAP" id="MF_00237">
    <property type="entry name" value="TatB"/>
    <property type="match status" value="1"/>
</dbReference>
<keyword evidence="7 9" id="KW-0811">Translocation</keyword>
<comment type="similarity">
    <text evidence="9">Belongs to the TatB family.</text>
</comment>
<evidence type="ECO:0000256" key="11">
    <source>
        <dbReference type="SAM" id="Phobius"/>
    </source>
</evidence>
<comment type="caution">
    <text evidence="12">The sequence shown here is derived from an EMBL/GenBank/DDBJ whole genome shotgun (WGS) entry which is preliminary data.</text>
</comment>
<dbReference type="AlphaFoldDB" id="A0A844WBF8"/>
<comment type="subcellular location">
    <subcellularLocation>
        <location evidence="9">Cell membrane</location>
        <topology evidence="9">Single-pass membrane protein</topology>
    </subcellularLocation>
    <subcellularLocation>
        <location evidence="1">Membrane</location>
        <topology evidence="1">Single-pass membrane protein</topology>
    </subcellularLocation>
</comment>
<keyword evidence="2 9" id="KW-0813">Transport</keyword>
<evidence type="ECO:0000313" key="12">
    <source>
        <dbReference type="EMBL" id="MWB77272.1"/>
    </source>
</evidence>
<dbReference type="EMBL" id="WNXQ01000002">
    <property type="protein sequence ID" value="MWB77272.1"/>
    <property type="molecule type" value="Genomic_DNA"/>
</dbReference>
<evidence type="ECO:0000256" key="3">
    <source>
        <dbReference type="ARBA" id="ARBA00022475"/>
    </source>
</evidence>
<evidence type="ECO:0000256" key="10">
    <source>
        <dbReference type="SAM" id="MobiDB-lite"/>
    </source>
</evidence>
<feature type="compositionally biased region" description="Low complexity" evidence="10">
    <location>
        <begin position="134"/>
        <end position="159"/>
    </location>
</feature>
<organism evidence="12 13">
    <name type="scientific">Pseudooceanicola pacificus</name>
    <dbReference type="NCBI Taxonomy" id="2676438"/>
    <lineage>
        <taxon>Bacteria</taxon>
        <taxon>Pseudomonadati</taxon>
        <taxon>Pseudomonadota</taxon>
        <taxon>Alphaproteobacteria</taxon>
        <taxon>Rhodobacterales</taxon>
        <taxon>Paracoccaceae</taxon>
        <taxon>Pseudooceanicola</taxon>
    </lineage>
</organism>
<dbReference type="GO" id="GO:0043953">
    <property type="term" value="P:protein transport by the Tat complex"/>
    <property type="evidence" value="ECO:0007669"/>
    <property type="project" value="UniProtKB-UniRule"/>
</dbReference>
<keyword evidence="4 9" id="KW-0812">Transmembrane</keyword>
<keyword evidence="8 9" id="KW-0472">Membrane</keyword>
<dbReference type="InterPro" id="IPR018448">
    <property type="entry name" value="TatB"/>
</dbReference>
<feature type="compositionally biased region" description="Basic and acidic residues" evidence="10">
    <location>
        <begin position="121"/>
        <end position="133"/>
    </location>
</feature>
<evidence type="ECO:0000313" key="13">
    <source>
        <dbReference type="Proteomes" id="UP000443843"/>
    </source>
</evidence>
<dbReference type="Pfam" id="PF02416">
    <property type="entry name" value="TatA_B_E"/>
    <property type="match status" value="1"/>
</dbReference>
<dbReference type="Gene3D" id="1.20.5.3310">
    <property type="match status" value="1"/>
</dbReference>
<dbReference type="RefSeq" id="WP_160381537.1">
    <property type="nucleotide sequence ID" value="NZ_WNXQ01000002.1"/>
</dbReference>
<comment type="subunit">
    <text evidence="9">The Tat system comprises two distinct complexes: a TatABC complex, containing multiple copies of TatA, TatB and TatC subunits, and a separate TatA complex, containing only TatA subunits. Substrates initially bind to the TatABC complex, which probably triggers association of the separate TatA complex to form the active translocon.</text>
</comment>